<name>A0A0E9NCT2_SAICN</name>
<organism evidence="2 3">
    <name type="scientific">Saitoella complicata (strain BCRC 22490 / CBS 7301 / JCM 7358 / NBRC 10748 / NRRL Y-17804)</name>
    <dbReference type="NCBI Taxonomy" id="698492"/>
    <lineage>
        <taxon>Eukaryota</taxon>
        <taxon>Fungi</taxon>
        <taxon>Dikarya</taxon>
        <taxon>Ascomycota</taxon>
        <taxon>Taphrinomycotina</taxon>
        <taxon>Taphrinomycotina incertae sedis</taxon>
        <taxon>Saitoella</taxon>
    </lineage>
</organism>
<comment type="caution">
    <text evidence="2">The sequence shown here is derived from an EMBL/GenBank/DDBJ whole genome shotgun (WGS) entry which is preliminary data.</text>
</comment>
<reference evidence="2 3" key="3">
    <citation type="journal article" date="2015" name="Genome Announc.">
        <title>Draft Genome Sequence of the Archiascomycetous Yeast Saitoella complicata.</title>
        <authorList>
            <person name="Yamauchi K."/>
            <person name="Kondo S."/>
            <person name="Hamamoto M."/>
            <person name="Takahashi Y."/>
            <person name="Ogura Y."/>
            <person name="Hayashi T."/>
            <person name="Nishida H."/>
        </authorList>
    </citation>
    <scope>NUCLEOTIDE SEQUENCE [LARGE SCALE GENOMIC DNA]</scope>
    <source>
        <strain evidence="2 3">NRRL Y-17804</strain>
    </source>
</reference>
<sequence length="77" mass="8664">MGDELESSAMERGWIYWALILWMISEPSFAPVLQQLAMAMGCLKSHSSMFAFELVCRVTNDCHPQRSPHAIGFISDS</sequence>
<dbReference type="AlphaFoldDB" id="A0A0E9NCT2"/>
<accession>A0A0E9NCT2</accession>
<feature type="transmembrane region" description="Helical" evidence="1">
    <location>
        <begin position="14"/>
        <end position="33"/>
    </location>
</feature>
<keyword evidence="3" id="KW-1185">Reference proteome</keyword>
<gene>
    <name evidence="2" type="ORF">G7K_1435-t1</name>
</gene>
<evidence type="ECO:0000313" key="3">
    <source>
        <dbReference type="Proteomes" id="UP000033140"/>
    </source>
</evidence>
<keyword evidence="1" id="KW-1133">Transmembrane helix</keyword>
<keyword evidence="1" id="KW-0812">Transmembrane</keyword>
<reference evidence="2 3" key="2">
    <citation type="journal article" date="2014" name="J. Gen. Appl. Microbiol.">
        <title>The early diverging ascomycetous budding yeast Saitoella complicata has three histone deacetylases belonging to the Clr6, Hos2, and Rpd3 lineages.</title>
        <authorList>
            <person name="Nishida H."/>
            <person name="Matsumoto T."/>
            <person name="Kondo S."/>
            <person name="Hamamoto M."/>
            <person name="Yoshikawa H."/>
        </authorList>
    </citation>
    <scope>NUCLEOTIDE SEQUENCE [LARGE SCALE GENOMIC DNA]</scope>
    <source>
        <strain evidence="2 3">NRRL Y-17804</strain>
    </source>
</reference>
<dbReference type="Proteomes" id="UP000033140">
    <property type="component" value="Unassembled WGS sequence"/>
</dbReference>
<proteinExistence type="predicted"/>
<evidence type="ECO:0000313" key="2">
    <source>
        <dbReference type="EMBL" id="GAO47225.1"/>
    </source>
</evidence>
<keyword evidence="1" id="KW-0472">Membrane</keyword>
<evidence type="ECO:0000256" key="1">
    <source>
        <dbReference type="SAM" id="Phobius"/>
    </source>
</evidence>
<dbReference type="EMBL" id="BACD03000008">
    <property type="protein sequence ID" value="GAO47225.1"/>
    <property type="molecule type" value="Genomic_DNA"/>
</dbReference>
<reference evidence="2 3" key="1">
    <citation type="journal article" date="2011" name="J. Gen. Appl. Microbiol.">
        <title>Draft genome sequencing of the enigmatic yeast Saitoella complicata.</title>
        <authorList>
            <person name="Nishida H."/>
            <person name="Hamamoto M."/>
            <person name="Sugiyama J."/>
        </authorList>
    </citation>
    <scope>NUCLEOTIDE SEQUENCE [LARGE SCALE GENOMIC DNA]</scope>
    <source>
        <strain evidence="2 3">NRRL Y-17804</strain>
    </source>
</reference>
<protein>
    <submittedName>
        <fullName evidence="2">Uncharacterized protein</fullName>
    </submittedName>
</protein>